<dbReference type="EMBL" id="LAOR01000072">
    <property type="protein sequence ID" value="KJW06905.1"/>
    <property type="molecule type" value="Genomic_DNA"/>
</dbReference>
<evidence type="ECO:0000313" key="2">
    <source>
        <dbReference type="Proteomes" id="UP000033580"/>
    </source>
</evidence>
<dbReference type="AlphaFoldDB" id="A0A0F3RKH1"/>
<dbReference type="PATRIC" id="fig|1441384.3.peg.2144"/>
<reference evidence="1 2" key="1">
    <citation type="submission" date="2015-01" db="EMBL/GenBank/DDBJ databases">
        <title>Genome Sequencing of Rickettsiales.</title>
        <authorList>
            <person name="Daugherty S.C."/>
            <person name="Su Q."/>
            <person name="Abolude K."/>
            <person name="Beier-Sexton M."/>
            <person name="Carlyon J.A."/>
            <person name="Carter R."/>
            <person name="Day N.P."/>
            <person name="Dumler S.J."/>
            <person name="Dyachenko V."/>
            <person name="Godinez A."/>
            <person name="Kurtti T.J."/>
            <person name="Lichay M."/>
            <person name="Mullins K.E."/>
            <person name="Ott S."/>
            <person name="Pappas-Brown V."/>
            <person name="Paris D.H."/>
            <person name="Patel P."/>
            <person name="Richards A.L."/>
            <person name="Sadzewicz L."/>
            <person name="Sears K."/>
            <person name="Seidman D."/>
            <person name="Sengamalay N."/>
            <person name="Stenos J."/>
            <person name="Tallon L.J."/>
            <person name="Vincent G."/>
            <person name="Fraser C.M."/>
            <person name="Munderloh U."/>
            <person name="Dunning-Hotopp J.C."/>
        </authorList>
    </citation>
    <scope>NUCLEOTIDE SEQUENCE [LARGE SCALE GENOMIC DNA]</scope>
    <source>
        <strain evidence="1 2">UT144</strain>
    </source>
</reference>
<dbReference type="SUPFAM" id="SSF48403">
    <property type="entry name" value="Ankyrin repeat"/>
    <property type="match status" value="1"/>
</dbReference>
<comment type="caution">
    <text evidence="1">The sequence shown here is derived from an EMBL/GenBank/DDBJ whole genome shotgun (WGS) entry which is preliminary data.</text>
</comment>
<accession>A0A0F3RKH1</accession>
<organism evidence="1 2">
    <name type="scientific">Orientia tsutsugamushi str. UT144</name>
    <dbReference type="NCBI Taxonomy" id="1441384"/>
    <lineage>
        <taxon>Bacteria</taxon>
        <taxon>Pseudomonadati</taxon>
        <taxon>Pseudomonadota</taxon>
        <taxon>Alphaproteobacteria</taxon>
        <taxon>Rickettsiales</taxon>
        <taxon>Rickettsiaceae</taxon>
        <taxon>Rickettsieae</taxon>
        <taxon>Orientia</taxon>
    </lineage>
</organism>
<name>A0A0F3RKH1_ORITS</name>
<gene>
    <name evidence="1" type="ORF">OTUT144_1053</name>
</gene>
<protein>
    <submittedName>
        <fullName evidence="1">Ankyrin repeats family protein</fullName>
    </submittedName>
</protein>
<dbReference type="Proteomes" id="UP000033580">
    <property type="component" value="Unassembled WGS sequence"/>
</dbReference>
<dbReference type="InterPro" id="IPR036770">
    <property type="entry name" value="Ankyrin_rpt-contain_sf"/>
</dbReference>
<sequence>MYQQNEEEDDNIRLIQEVVELIEHYQYSQARTLMLTRYHGEFTESVVQRAVPSMQKEKIDSLFEGFMSFCENVENCRNCSAYETFFDGYLITSEIQYCSRIALELFEQGKLFDPKTARVFLGGMDVVPLVTSIAAHHNILPHTDIMPLMDILIDYAINTNLKYQHRNNSTDEFEAAKMALCTQFLSIIGITANVGMDHGVEKRIVCILENSGNSKALLNFNKSEMNTLMFNLIHQDCTKSARLLFDRGLDINYTQPGCVATLLDVAIERNNICVAKLLLQHGVEMVDRHQSLFPEMKALCNTYQFFKNTGYFKDHKLIPDQVLEDSLEISSFITQDKSLRDSCWTALKSSVDSNALISQMAYEFRCDPSLLSYFIELTQSQLELLGNTGNTYD</sequence>
<evidence type="ECO:0000313" key="1">
    <source>
        <dbReference type="EMBL" id="KJW06905.1"/>
    </source>
</evidence>
<proteinExistence type="predicted"/>
<dbReference type="Gene3D" id="1.25.40.20">
    <property type="entry name" value="Ankyrin repeat-containing domain"/>
    <property type="match status" value="1"/>
</dbReference>